<dbReference type="Pfam" id="PF00677">
    <property type="entry name" value="Lum_binding"/>
    <property type="match status" value="2"/>
</dbReference>
<keyword evidence="6" id="KW-1185">Reference proteome</keyword>
<evidence type="ECO:0000313" key="6">
    <source>
        <dbReference type="Proteomes" id="UP001157186"/>
    </source>
</evidence>
<organism evidence="5 6">
    <name type="scientific">Thalassotalea insulae</name>
    <dbReference type="NCBI Taxonomy" id="2056778"/>
    <lineage>
        <taxon>Bacteria</taxon>
        <taxon>Pseudomonadati</taxon>
        <taxon>Pseudomonadota</taxon>
        <taxon>Gammaproteobacteria</taxon>
        <taxon>Alteromonadales</taxon>
        <taxon>Colwelliaceae</taxon>
        <taxon>Thalassotalea</taxon>
    </lineage>
</organism>
<protein>
    <recommendedName>
        <fullName evidence="2">Riboflavin synthase</fullName>
        <ecNumber evidence="2">2.5.1.9</ecNumber>
    </recommendedName>
</protein>
<comment type="caution">
    <text evidence="5">The sequence shown here is derived from an EMBL/GenBank/DDBJ whole genome shotgun (WGS) entry which is preliminary data.</text>
</comment>
<dbReference type="InterPro" id="IPR026017">
    <property type="entry name" value="Lumazine-bd_dom"/>
</dbReference>
<dbReference type="InterPro" id="IPR023366">
    <property type="entry name" value="ATP_synth_asu-like_sf"/>
</dbReference>
<dbReference type="PROSITE" id="PS51177">
    <property type="entry name" value="LUMAZINE_BIND"/>
    <property type="match status" value="2"/>
</dbReference>
<dbReference type="InterPro" id="IPR001783">
    <property type="entry name" value="Lumazine-bd"/>
</dbReference>
<feature type="domain" description="Lumazine-binding" evidence="4">
    <location>
        <begin position="103"/>
        <end position="200"/>
    </location>
</feature>
<name>A0ABQ6GYU3_9GAMM</name>
<evidence type="ECO:0000256" key="3">
    <source>
        <dbReference type="PROSITE-ProRule" id="PRU00524"/>
    </source>
</evidence>
<accession>A0ABQ6GYU3</accession>
<dbReference type="SUPFAM" id="SSF63380">
    <property type="entry name" value="Riboflavin synthase domain-like"/>
    <property type="match status" value="2"/>
</dbReference>
<dbReference type="InterPro" id="IPR017938">
    <property type="entry name" value="Riboflavin_synthase-like_b-brl"/>
</dbReference>
<feature type="domain" description="Lumazine-binding" evidence="4">
    <location>
        <begin position="1"/>
        <end position="102"/>
    </location>
</feature>
<dbReference type="NCBIfam" id="NF006767">
    <property type="entry name" value="PRK09289.1"/>
    <property type="match status" value="1"/>
</dbReference>
<dbReference type="PANTHER" id="PTHR21098">
    <property type="entry name" value="RIBOFLAVIN SYNTHASE ALPHA CHAIN"/>
    <property type="match status" value="1"/>
</dbReference>
<dbReference type="PIRSF" id="PIRSF000498">
    <property type="entry name" value="Riboflavin_syn_A"/>
    <property type="match status" value="1"/>
</dbReference>
<evidence type="ECO:0000259" key="4">
    <source>
        <dbReference type="PROSITE" id="PS51177"/>
    </source>
</evidence>
<dbReference type="NCBIfam" id="NF009566">
    <property type="entry name" value="PRK13020.1"/>
    <property type="match status" value="1"/>
</dbReference>
<dbReference type="Proteomes" id="UP001157186">
    <property type="component" value="Unassembled WGS sequence"/>
</dbReference>
<evidence type="ECO:0000313" key="5">
    <source>
        <dbReference type="EMBL" id="GLX80494.1"/>
    </source>
</evidence>
<proteinExistence type="predicted"/>
<reference evidence="5 6" key="1">
    <citation type="submission" date="2023-03" db="EMBL/GenBank/DDBJ databases">
        <title>Draft genome sequence of Thalassotalea insulae KCTC 62186T.</title>
        <authorList>
            <person name="Sawabe T."/>
        </authorList>
    </citation>
    <scope>NUCLEOTIDE SEQUENCE [LARGE SCALE GENOMIC DNA]</scope>
    <source>
        <strain evidence="5 6">KCTC 62186</strain>
    </source>
</reference>
<dbReference type="NCBIfam" id="TIGR00187">
    <property type="entry name" value="ribE"/>
    <property type="match status" value="1"/>
</dbReference>
<evidence type="ECO:0000256" key="2">
    <source>
        <dbReference type="NCBIfam" id="TIGR00187"/>
    </source>
</evidence>
<feature type="repeat" description="Lumazine-binding" evidence="3">
    <location>
        <begin position="1"/>
        <end position="102"/>
    </location>
</feature>
<dbReference type="EC" id="2.5.1.9" evidence="2"/>
<sequence length="208" mass="22347">MFTGIVQSQATVFSFKTVNNLARLVIKTSSELINNLENGASIAVNGVCLTVVEFAQAENNSAHIAFDIIKETLAVSNLATLIPGNKVNIERSLKVGDELGGHIVSGHVHCQAALIAKESTATNCTLTFELASQWQHYVLAKGFIAINGISLTVGQVNKNASFTVHLIPETLARTNLSDLCLADKVNLEFDQQTITIVTTIERLGLTLN</sequence>
<dbReference type="Gene3D" id="2.40.30.20">
    <property type="match status" value="2"/>
</dbReference>
<dbReference type="EMBL" id="BSST01000001">
    <property type="protein sequence ID" value="GLX80494.1"/>
    <property type="molecule type" value="Genomic_DNA"/>
</dbReference>
<dbReference type="PANTHER" id="PTHR21098:SF0">
    <property type="entry name" value="RIBOFLAVIN SYNTHASE"/>
    <property type="match status" value="1"/>
</dbReference>
<evidence type="ECO:0000256" key="1">
    <source>
        <dbReference type="ARBA" id="ARBA00022737"/>
    </source>
</evidence>
<dbReference type="RefSeq" id="WP_284246498.1">
    <property type="nucleotide sequence ID" value="NZ_BSST01000001.1"/>
</dbReference>
<feature type="repeat" description="Lumazine-binding" evidence="3">
    <location>
        <begin position="103"/>
        <end position="200"/>
    </location>
</feature>
<gene>
    <name evidence="5" type="ORF">tinsulaeT_38340</name>
</gene>
<dbReference type="CDD" id="cd00402">
    <property type="entry name" value="Riboflavin_synthase_like"/>
    <property type="match status" value="1"/>
</dbReference>
<keyword evidence="1" id="KW-0677">Repeat</keyword>